<accession>A0AAN8ZDK4</accession>
<dbReference type="InterPro" id="IPR029962">
    <property type="entry name" value="TBL"/>
</dbReference>
<dbReference type="InterPro" id="IPR026057">
    <property type="entry name" value="TBL_C"/>
</dbReference>
<evidence type="ECO:0000256" key="1">
    <source>
        <dbReference type="ARBA" id="ARBA00007727"/>
    </source>
</evidence>
<proteinExistence type="inferred from homology"/>
<sequence>MLETPKLPSSAGPKWCRNSNQIIRYNPSSRLVLDFLKHSQSQFPRQFSSLAWEGHKPPSVNISSSEGMENLFEGKCVFDNESYPTIQRRELSVSGSKSRLPEKWQTRLIVPHQHWRWQPNACKIPRFDAVKLLHILKGKRLMFVGAFIQRAQYDSLVRLAQSVIREGRKPLQRIPPRKIFKERIMICPSSITGHLSLSSPFQIMQQNTVLKRMVRLDSVPKHGRQWKEADILVFEIYVWWMYDPQNNAMYGAPDRIKQDNVTTAYRLALHTCANWLESNTNPLTQKHSTVGTGKGDLGVMETASTSHVRLKADTGEQARA</sequence>
<dbReference type="GO" id="GO:0005794">
    <property type="term" value="C:Golgi apparatus"/>
    <property type="evidence" value="ECO:0007669"/>
    <property type="project" value="TreeGrafter"/>
</dbReference>
<comment type="caution">
    <text evidence="3">The sequence shown here is derived from an EMBL/GenBank/DDBJ whole genome shotgun (WGS) entry which is preliminary data.</text>
</comment>
<dbReference type="GO" id="GO:0016413">
    <property type="term" value="F:O-acetyltransferase activity"/>
    <property type="evidence" value="ECO:0007669"/>
    <property type="project" value="InterPro"/>
</dbReference>
<dbReference type="Pfam" id="PF13839">
    <property type="entry name" value="PC-Esterase"/>
    <property type="match status" value="1"/>
</dbReference>
<gene>
    <name evidence="3" type="ORF">RJ641_034341</name>
</gene>
<protein>
    <submittedName>
        <fullName evidence="3">PC-Esterase</fullName>
    </submittedName>
</protein>
<organism evidence="3 4">
    <name type="scientific">Dillenia turbinata</name>
    <dbReference type="NCBI Taxonomy" id="194707"/>
    <lineage>
        <taxon>Eukaryota</taxon>
        <taxon>Viridiplantae</taxon>
        <taxon>Streptophyta</taxon>
        <taxon>Embryophyta</taxon>
        <taxon>Tracheophyta</taxon>
        <taxon>Spermatophyta</taxon>
        <taxon>Magnoliopsida</taxon>
        <taxon>eudicotyledons</taxon>
        <taxon>Gunneridae</taxon>
        <taxon>Pentapetalae</taxon>
        <taxon>Dilleniales</taxon>
        <taxon>Dilleniaceae</taxon>
        <taxon>Dillenia</taxon>
    </lineage>
</organism>
<dbReference type="PANTHER" id="PTHR32285:SF217">
    <property type="entry name" value="PROTEIN TRICHOME BIREFRINGENCE-LIKE 31"/>
    <property type="match status" value="1"/>
</dbReference>
<reference evidence="3 4" key="1">
    <citation type="submission" date="2023-12" db="EMBL/GenBank/DDBJ databases">
        <title>A high-quality genome assembly for Dillenia turbinata (Dilleniales).</title>
        <authorList>
            <person name="Chanderbali A."/>
        </authorList>
    </citation>
    <scope>NUCLEOTIDE SEQUENCE [LARGE SCALE GENOMIC DNA]</scope>
    <source>
        <strain evidence="3">LSX21</strain>
        <tissue evidence="3">Leaf</tissue>
    </source>
</reference>
<keyword evidence="4" id="KW-1185">Reference proteome</keyword>
<dbReference type="PANTHER" id="PTHR32285">
    <property type="entry name" value="PROTEIN TRICHOME BIREFRINGENCE-LIKE 9-RELATED"/>
    <property type="match status" value="1"/>
</dbReference>
<name>A0AAN8ZDK4_9MAGN</name>
<evidence type="ECO:0000259" key="2">
    <source>
        <dbReference type="Pfam" id="PF13839"/>
    </source>
</evidence>
<evidence type="ECO:0000313" key="3">
    <source>
        <dbReference type="EMBL" id="KAK6934186.1"/>
    </source>
</evidence>
<dbReference type="AlphaFoldDB" id="A0AAN8ZDK4"/>
<feature type="domain" description="Trichome birefringence-like C-terminal" evidence="2">
    <location>
        <begin position="124"/>
        <end position="285"/>
    </location>
</feature>
<dbReference type="EMBL" id="JBAMMX010000008">
    <property type="protein sequence ID" value="KAK6934186.1"/>
    <property type="molecule type" value="Genomic_DNA"/>
</dbReference>
<comment type="similarity">
    <text evidence="1">Belongs to the PC-esterase family. TBL subfamily.</text>
</comment>
<dbReference type="Proteomes" id="UP001370490">
    <property type="component" value="Unassembled WGS sequence"/>
</dbReference>
<evidence type="ECO:0000313" key="4">
    <source>
        <dbReference type="Proteomes" id="UP001370490"/>
    </source>
</evidence>